<accession>A0AB33BCN8</accession>
<dbReference type="KEGG" id="lle:AYR59_02900"/>
<reference evidence="2 3" key="1">
    <citation type="submission" date="2016-03" db="EMBL/GenBank/DDBJ databases">
        <title>Pediococcus and Lactobacillus from brewery environment - whole genome sequencing and assembly.</title>
        <authorList>
            <person name="Behr J."/>
            <person name="Geissler A.J."/>
            <person name="Vogel R.F."/>
        </authorList>
    </citation>
    <scope>NUCLEOTIDE SEQUENCE [LARGE SCALE GENOMIC DNA]</scope>
    <source>
        <strain evidence="2 3">TMW 1.481</strain>
    </source>
</reference>
<proteinExistence type="predicted"/>
<dbReference type="GeneID" id="61249824"/>
<dbReference type="Proteomes" id="UP000093346">
    <property type="component" value="Chromosome"/>
</dbReference>
<sequence>MKTNKKYRKWIIAALINLLLIGLLILFGFNLYSLNKNQQKLSNVQTKYSMLKDSYDGMNTNDVTYQENLTYQNMKTIAKTNNDSLTDSMKIIFGNYPTVAKNEAAVTKLTKNYMTKADAQALIGSVNHYTRLHDIKIYNYSDEMSQKEHYYYSNVTVTYYERRGNHLHTNHYLFKVTLNHQDLNSDKIRFHLIRSFRGDRHAR</sequence>
<evidence type="ECO:0000313" key="2">
    <source>
        <dbReference type="EMBL" id="ANZ59056.1"/>
    </source>
</evidence>
<keyword evidence="1" id="KW-0472">Membrane</keyword>
<dbReference type="AlphaFoldDB" id="A0AB33BCN8"/>
<dbReference type="EMBL" id="CP014907">
    <property type="protein sequence ID" value="ANZ59056.1"/>
    <property type="molecule type" value="Genomic_DNA"/>
</dbReference>
<evidence type="ECO:0000256" key="1">
    <source>
        <dbReference type="SAM" id="Phobius"/>
    </source>
</evidence>
<keyword evidence="1" id="KW-1133">Transmembrane helix</keyword>
<keyword evidence="1" id="KW-0812">Transmembrane</keyword>
<evidence type="ECO:0000313" key="3">
    <source>
        <dbReference type="Proteomes" id="UP000093346"/>
    </source>
</evidence>
<protein>
    <submittedName>
        <fullName evidence="2">Uncharacterized protein</fullName>
    </submittedName>
</protein>
<dbReference type="RefSeq" id="WP_065866173.1">
    <property type="nucleotide sequence ID" value="NZ_CP014872.1"/>
</dbReference>
<organism evidence="2 3">
    <name type="scientific">Fructilactobacillus lindneri</name>
    <dbReference type="NCBI Taxonomy" id="53444"/>
    <lineage>
        <taxon>Bacteria</taxon>
        <taxon>Bacillati</taxon>
        <taxon>Bacillota</taxon>
        <taxon>Bacilli</taxon>
        <taxon>Lactobacillales</taxon>
        <taxon>Lactobacillaceae</taxon>
        <taxon>Fructilactobacillus</taxon>
    </lineage>
</organism>
<gene>
    <name evidence="2" type="ORF">AYR59_02900</name>
</gene>
<name>A0AB33BCN8_9LACO</name>
<feature type="transmembrane region" description="Helical" evidence="1">
    <location>
        <begin position="12"/>
        <end position="32"/>
    </location>
</feature>